<dbReference type="AlphaFoldDB" id="A0A177E1G6"/>
<reference evidence="1 2" key="1">
    <citation type="submission" date="2016-05" db="EMBL/GenBank/DDBJ databases">
        <title>Comparative analysis of secretome profiles of manganese(II)-oxidizing ascomycete fungi.</title>
        <authorList>
            <consortium name="DOE Joint Genome Institute"/>
            <person name="Zeiner C.A."/>
            <person name="Purvine S.O."/>
            <person name="Zink E.M."/>
            <person name="Wu S."/>
            <person name="Pasa-Tolic L."/>
            <person name="Chaput D.L."/>
            <person name="Haridas S."/>
            <person name="Grigoriev I.V."/>
            <person name="Santelli C.M."/>
            <person name="Hansel C.M."/>
        </authorList>
    </citation>
    <scope>NUCLEOTIDE SEQUENCE [LARGE SCALE GENOMIC DNA]</scope>
    <source>
        <strain evidence="1 2">SRC1lrK2f</strain>
    </source>
</reference>
<proteinExistence type="predicted"/>
<dbReference type="KEGG" id="aalt:CC77DRAFT_7219"/>
<sequence>MLRTEKVDRFELPSIHRHCTVCKQYMCNYWTEMTEGCRASRVSKLAQLVQWTFGVWVGRGKNECPAVRSDDAPDTRTECCTEKKGQELLTEFTPQPHLWGRFSEGPQARTLSQERIDVDSAVWYGSRKRRAILQGWRSRKNVTMEEHITSSFRPQNLTDRRIEVLRGRMEV</sequence>
<evidence type="ECO:0000313" key="2">
    <source>
        <dbReference type="Proteomes" id="UP000077248"/>
    </source>
</evidence>
<name>A0A177E1G6_ALTAL</name>
<dbReference type="VEuPathDB" id="FungiDB:CC77DRAFT_7219"/>
<gene>
    <name evidence="1" type="ORF">CC77DRAFT_7219</name>
</gene>
<dbReference type="EMBL" id="KV441469">
    <property type="protein sequence ID" value="OAG25804.1"/>
    <property type="molecule type" value="Genomic_DNA"/>
</dbReference>
<organism evidence="1 2">
    <name type="scientific">Alternaria alternata</name>
    <name type="common">Alternaria rot fungus</name>
    <name type="synonym">Torula alternata</name>
    <dbReference type="NCBI Taxonomy" id="5599"/>
    <lineage>
        <taxon>Eukaryota</taxon>
        <taxon>Fungi</taxon>
        <taxon>Dikarya</taxon>
        <taxon>Ascomycota</taxon>
        <taxon>Pezizomycotina</taxon>
        <taxon>Dothideomycetes</taxon>
        <taxon>Pleosporomycetidae</taxon>
        <taxon>Pleosporales</taxon>
        <taxon>Pleosporineae</taxon>
        <taxon>Pleosporaceae</taxon>
        <taxon>Alternaria</taxon>
        <taxon>Alternaria sect. Alternaria</taxon>
        <taxon>Alternaria alternata complex</taxon>
    </lineage>
</organism>
<dbReference type="RefSeq" id="XP_018391225.1">
    <property type="nucleotide sequence ID" value="XM_018532901.1"/>
</dbReference>
<dbReference type="GeneID" id="29118495"/>
<accession>A0A177E1G6</accession>
<protein>
    <submittedName>
        <fullName evidence="1">Uncharacterized protein</fullName>
    </submittedName>
</protein>
<evidence type="ECO:0000313" key="1">
    <source>
        <dbReference type="EMBL" id="OAG25804.1"/>
    </source>
</evidence>
<keyword evidence="2" id="KW-1185">Reference proteome</keyword>
<dbReference type="Proteomes" id="UP000077248">
    <property type="component" value="Unassembled WGS sequence"/>
</dbReference>